<dbReference type="CDD" id="cd00565">
    <property type="entry name" value="Ubl_ThiS"/>
    <property type="match status" value="1"/>
</dbReference>
<keyword evidence="2" id="KW-1185">Reference proteome</keyword>
<dbReference type="AlphaFoldDB" id="A0A0C2DQB6"/>
<sequence>MKVTVNGESRDLSAPMSVADYLSTLGLDAERVVVEHNRSILPRSDFAGAGLAEGDTLEIIQFVGGG</sequence>
<protein>
    <recommendedName>
        <fullName evidence="3">Thiamine biosynthesis protein ThiS</fullName>
    </recommendedName>
</protein>
<reference evidence="1 2" key="1">
    <citation type="submission" date="2014-12" db="EMBL/GenBank/DDBJ databases">
        <title>Genomes of Geoalkalibacter ferrihydriticus and Geoalkalibacter subterraneus, two haloalkaliphilic metal-reducing members of the Geobacteraceae.</title>
        <authorList>
            <person name="Badalamenti J.P."/>
            <person name="Torres C.I."/>
            <person name="Krajmalnik-Brown R."/>
            <person name="Bond D.R."/>
        </authorList>
    </citation>
    <scope>NUCLEOTIDE SEQUENCE [LARGE SCALE GENOMIC DNA]</scope>
    <source>
        <strain evidence="1 2">DSM 17813</strain>
    </source>
</reference>
<evidence type="ECO:0008006" key="3">
    <source>
        <dbReference type="Google" id="ProtNLM"/>
    </source>
</evidence>
<dbReference type="EMBL" id="JWJD01000009">
    <property type="protein sequence ID" value="KIH75589.1"/>
    <property type="molecule type" value="Genomic_DNA"/>
</dbReference>
<dbReference type="NCBIfam" id="TIGR01683">
    <property type="entry name" value="thiS"/>
    <property type="match status" value="1"/>
</dbReference>
<dbReference type="InterPro" id="IPR003749">
    <property type="entry name" value="ThiS/MoaD-like"/>
</dbReference>
<name>A0A0C2DQB6_9BACT</name>
<organism evidence="1 2">
    <name type="scientific">Geoalkalibacter ferrihydriticus DSM 17813</name>
    <dbReference type="NCBI Taxonomy" id="1121915"/>
    <lineage>
        <taxon>Bacteria</taxon>
        <taxon>Pseudomonadati</taxon>
        <taxon>Thermodesulfobacteriota</taxon>
        <taxon>Desulfuromonadia</taxon>
        <taxon>Desulfuromonadales</taxon>
        <taxon>Geoalkalibacteraceae</taxon>
        <taxon>Geoalkalibacter</taxon>
    </lineage>
</organism>
<dbReference type="InterPro" id="IPR012675">
    <property type="entry name" value="Beta-grasp_dom_sf"/>
</dbReference>
<dbReference type="Gene3D" id="3.10.20.30">
    <property type="match status" value="1"/>
</dbReference>
<dbReference type="RefSeq" id="WP_040100926.1">
    <property type="nucleotide sequence ID" value="NZ_JWJD01000009.1"/>
</dbReference>
<comment type="caution">
    <text evidence="1">The sequence shown here is derived from an EMBL/GenBank/DDBJ whole genome shotgun (WGS) entry which is preliminary data.</text>
</comment>
<dbReference type="PANTHER" id="PTHR34472">
    <property type="entry name" value="SULFUR CARRIER PROTEIN THIS"/>
    <property type="match status" value="1"/>
</dbReference>
<dbReference type="InterPro" id="IPR016155">
    <property type="entry name" value="Mopterin_synth/thiamin_S_b"/>
</dbReference>
<dbReference type="PANTHER" id="PTHR34472:SF1">
    <property type="entry name" value="SULFUR CARRIER PROTEIN THIS"/>
    <property type="match status" value="1"/>
</dbReference>
<gene>
    <name evidence="1" type="ORF">GFER_15710</name>
</gene>
<dbReference type="Pfam" id="PF02597">
    <property type="entry name" value="ThiS"/>
    <property type="match status" value="1"/>
</dbReference>
<evidence type="ECO:0000313" key="1">
    <source>
        <dbReference type="EMBL" id="KIH75589.1"/>
    </source>
</evidence>
<dbReference type="Proteomes" id="UP000035068">
    <property type="component" value="Unassembled WGS sequence"/>
</dbReference>
<evidence type="ECO:0000313" key="2">
    <source>
        <dbReference type="Proteomes" id="UP000035068"/>
    </source>
</evidence>
<accession>A0A0C2DQB6</accession>
<dbReference type="InterPro" id="IPR010035">
    <property type="entry name" value="Thi_S"/>
</dbReference>
<proteinExistence type="predicted"/>
<dbReference type="SUPFAM" id="SSF54285">
    <property type="entry name" value="MoaD/ThiS"/>
    <property type="match status" value="1"/>
</dbReference>